<keyword evidence="6" id="KW-1185">Reference proteome</keyword>
<protein>
    <recommendedName>
        <fullName evidence="2">Protein NATD1</fullName>
    </recommendedName>
    <alternativeName>
        <fullName evidence="3">N-acetyltransferase domain-containing protein 1</fullName>
    </alternativeName>
</protein>
<accession>A0A2R8QAE8</accession>
<dbReference type="Bgee" id="ENSDARG00000115174">
    <property type="expression patterns" value="Expressed in liver and 12 other cell types or tissues"/>
</dbReference>
<sequence>MARYLLSQSCKFRFFHAHKSSQRLSRRRCCGFTDLTPNVTHDRQNQRFTITLNCDGTVRCAVLKYTVRHDQRLELLSTEVPQSHRGKGVAAHLAKAALDFIVEENLKVRISCWYIRKYVNENPHLGYQAYIEDE</sequence>
<evidence type="ECO:0000313" key="6">
    <source>
        <dbReference type="Proteomes" id="UP000000437"/>
    </source>
</evidence>
<dbReference type="SUPFAM" id="SSF55729">
    <property type="entry name" value="Acyl-CoA N-acyltransferases (Nat)"/>
    <property type="match status" value="1"/>
</dbReference>
<dbReference type="PANTHER" id="PTHR31435">
    <property type="entry name" value="PROTEIN NATD1"/>
    <property type="match status" value="1"/>
</dbReference>
<organism evidence="5">
    <name type="scientific">Danio rerio</name>
    <name type="common">Zebrafish</name>
    <name type="synonym">Brachydanio rerio</name>
    <dbReference type="NCBI Taxonomy" id="7955"/>
    <lineage>
        <taxon>Eukaryota</taxon>
        <taxon>Metazoa</taxon>
        <taxon>Chordata</taxon>
        <taxon>Craniata</taxon>
        <taxon>Vertebrata</taxon>
        <taxon>Euteleostomi</taxon>
        <taxon>Actinopterygii</taxon>
        <taxon>Neopterygii</taxon>
        <taxon>Teleostei</taxon>
        <taxon>Ostariophysi</taxon>
        <taxon>Cypriniformes</taxon>
        <taxon>Danionidae</taxon>
        <taxon>Danioninae</taxon>
        <taxon>Danio</taxon>
    </lineage>
</organism>
<dbReference type="PANTHER" id="PTHR31435:SF9">
    <property type="entry name" value="PROTEIN NATD1"/>
    <property type="match status" value="1"/>
</dbReference>
<dbReference type="AGR" id="ZFIN:ZDB-GENE-050506-75"/>
<dbReference type="AlphaFoldDB" id="A0A2R8QAE8"/>
<dbReference type="OrthoDB" id="74247at2759"/>
<dbReference type="Proteomes" id="UP000000437">
    <property type="component" value="Chromosome 3"/>
</dbReference>
<dbReference type="EMBL" id="CABZ01038493">
    <property type="status" value="NOT_ANNOTATED_CDS"/>
    <property type="molecule type" value="Genomic_DNA"/>
</dbReference>
<dbReference type="Pfam" id="PF14542">
    <property type="entry name" value="Acetyltransf_CG"/>
    <property type="match status" value="1"/>
</dbReference>
<dbReference type="Gene3D" id="3.40.630.30">
    <property type="match status" value="1"/>
</dbReference>
<comment type="similarity">
    <text evidence="1">Belongs to the NATD1 family.</text>
</comment>
<evidence type="ECO:0000313" key="7">
    <source>
        <dbReference type="RefSeq" id="XP_003198232.2"/>
    </source>
</evidence>
<reference evidence="5 6" key="1">
    <citation type="journal article" date="2013" name="Nature">
        <title>The zebrafish reference genome sequence and its relationship to the human genome.</title>
        <authorList>
            <consortium name="Genome Reference Consortium Zebrafish"/>
            <person name="Howe K."/>
            <person name="Clark M.D."/>
            <person name="Torroja C.F."/>
            <person name="Torrance J."/>
            <person name="Berthelot C."/>
            <person name="Muffato M."/>
            <person name="Collins J.E."/>
            <person name="Humphray S."/>
            <person name="McLaren K."/>
            <person name="Matthews L."/>
            <person name="McLaren S."/>
            <person name="Sealy I."/>
            <person name="Caccamo M."/>
            <person name="Churcher C."/>
            <person name="Scott C."/>
            <person name="Barrett J.C."/>
            <person name="Koch R."/>
            <person name="Rauch G.J."/>
            <person name="White S."/>
            <person name="Chow W."/>
            <person name="Kilian B."/>
            <person name="Quintais L.T."/>
            <person name="Guerra-Assuncao J.A."/>
            <person name="Zhou Y."/>
            <person name="Gu Y."/>
            <person name="Yen J."/>
            <person name="Vogel J.H."/>
            <person name="Eyre T."/>
            <person name="Redmond S."/>
            <person name="Banerjee R."/>
            <person name="Chi J."/>
            <person name="Fu B."/>
            <person name="Langley E."/>
            <person name="Maguire S.F."/>
            <person name="Laird G.K."/>
            <person name="Lloyd D."/>
            <person name="Kenyon E."/>
            <person name="Donaldson S."/>
            <person name="Sehra H."/>
            <person name="Almeida-King J."/>
            <person name="Loveland J."/>
            <person name="Trevanion S."/>
            <person name="Jones M."/>
            <person name="Quail M."/>
            <person name="Willey D."/>
            <person name="Hunt A."/>
            <person name="Burton J."/>
            <person name="Sims S."/>
            <person name="McLay K."/>
            <person name="Plumb B."/>
            <person name="Davis J."/>
            <person name="Clee C."/>
            <person name="Oliver K."/>
            <person name="Clark R."/>
            <person name="Riddle C."/>
            <person name="Elliot D."/>
            <person name="Eliott D."/>
            <person name="Threadgold G."/>
            <person name="Harden G."/>
            <person name="Ware D."/>
            <person name="Begum S."/>
            <person name="Mortimore B."/>
            <person name="Mortimer B."/>
            <person name="Kerry G."/>
            <person name="Heath P."/>
            <person name="Phillimore B."/>
            <person name="Tracey A."/>
            <person name="Corby N."/>
            <person name="Dunn M."/>
            <person name="Johnson C."/>
            <person name="Wood J."/>
            <person name="Clark S."/>
            <person name="Pelan S."/>
            <person name="Griffiths G."/>
            <person name="Smith M."/>
            <person name="Glithero R."/>
            <person name="Howden P."/>
            <person name="Barker N."/>
            <person name="Lloyd C."/>
            <person name="Stevens C."/>
            <person name="Harley J."/>
            <person name="Holt K."/>
            <person name="Panagiotidis G."/>
            <person name="Lovell J."/>
            <person name="Beasley H."/>
            <person name="Henderson C."/>
            <person name="Gordon D."/>
            <person name="Auger K."/>
            <person name="Wright D."/>
            <person name="Collins J."/>
            <person name="Raisen C."/>
            <person name="Dyer L."/>
            <person name="Leung K."/>
            <person name="Robertson L."/>
            <person name="Ambridge K."/>
            <person name="Leongamornlert D."/>
            <person name="McGuire S."/>
            <person name="Gilderthorp R."/>
            <person name="Griffiths C."/>
            <person name="Manthravadi D."/>
            <person name="Nichol S."/>
            <person name="Barker G."/>
            <person name="Whitehead S."/>
            <person name="Kay M."/>
            <person name="Brown J."/>
            <person name="Murnane C."/>
            <person name="Gray E."/>
            <person name="Humphries M."/>
            <person name="Sycamore N."/>
            <person name="Barker D."/>
            <person name="Saunders D."/>
            <person name="Wallis J."/>
            <person name="Babbage A."/>
            <person name="Hammond S."/>
            <person name="Mashreghi-Mohammadi M."/>
            <person name="Barr L."/>
            <person name="Martin S."/>
            <person name="Wray P."/>
            <person name="Ellington A."/>
            <person name="Matthews N."/>
            <person name="Ellwood M."/>
            <person name="Woodmansey R."/>
            <person name="Clark G."/>
            <person name="Cooper J."/>
            <person name="Cooper J."/>
            <person name="Tromans A."/>
            <person name="Grafham D."/>
            <person name="Skuce C."/>
            <person name="Pandian R."/>
            <person name="Andrews R."/>
            <person name="Harrison E."/>
            <person name="Kimberley A."/>
            <person name="Garnett J."/>
            <person name="Fosker N."/>
            <person name="Hall R."/>
            <person name="Garner P."/>
            <person name="Kelly D."/>
            <person name="Bird C."/>
            <person name="Palmer S."/>
            <person name="Gehring I."/>
            <person name="Berger A."/>
            <person name="Dooley C.M."/>
            <person name="Ersan-Urun Z."/>
            <person name="Eser C."/>
            <person name="Geiger H."/>
            <person name="Geisler M."/>
            <person name="Karotki L."/>
            <person name="Kirn A."/>
            <person name="Konantz J."/>
            <person name="Konantz M."/>
            <person name="Oberlander M."/>
            <person name="Rudolph-Geiger S."/>
            <person name="Teucke M."/>
            <person name="Lanz C."/>
            <person name="Raddatz G."/>
            <person name="Osoegawa K."/>
            <person name="Zhu B."/>
            <person name="Rapp A."/>
            <person name="Widaa S."/>
            <person name="Langford C."/>
            <person name="Yang F."/>
            <person name="Schuster S.C."/>
            <person name="Carter N.P."/>
            <person name="Harrow J."/>
            <person name="Ning Z."/>
            <person name="Herrero J."/>
            <person name="Searle S.M."/>
            <person name="Enright A."/>
            <person name="Geisler R."/>
            <person name="Plasterk R.H."/>
            <person name="Lee C."/>
            <person name="Westerfield M."/>
            <person name="de Jong P.J."/>
            <person name="Zon L.I."/>
            <person name="Postlethwait J.H."/>
            <person name="Nusslein-Volhard C."/>
            <person name="Hubbard T.J."/>
            <person name="Roest Crollius H."/>
            <person name="Rogers J."/>
            <person name="Stemple D.L."/>
        </authorList>
    </citation>
    <scope>NUCLEOTIDE SEQUENCE [LARGE SCALE GENOMIC DNA]</scope>
    <source>
        <strain evidence="5">Tuebingen</strain>
    </source>
</reference>
<dbReference type="GeneID" id="552994"/>
<proteinExistence type="inferred from homology"/>
<dbReference type="SMR" id="A0A2R8QAE8"/>
<accession>A0A8M1REX4</accession>
<evidence type="ECO:0000256" key="1">
    <source>
        <dbReference type="ARBA" id="ARBA00006233"/>
    </source>
</evidence>
<evidence type="ECO:0000313" key="8">
    <source>
        <dbReference type="ZFIN" id="ZDB-GENE-050506-75"/>
    </source>
</evidence>
<feature type="domain" description="N-acetyltransferase" evidence="4">
    <location>
        <begin position="40"/>
        <end position="132"/>
    </location>
</feature>
<dbReference type="GeneTree" id="ENSGT00390000014840"/>
<dbReference type="PaxDb" id="7955-ENSDARP00000068761"/>
<evidence type="ECO:0000313" key="5">
    <source>
        <dbReference type="Ensembl" id="ENSDARP00000148448"/>
    </source>
</evidence>
<dbReference type="OMA" id="KARVSCW"/>
<dbReference type="RefSeq" id="XP_003198232.2">
    <property type="nucleotide sequence ID" value="XM_003198184.6"/>
</dbReference>
<dbReference type="ZFIN" id="ZDB-GENE-050506-75">
    <property type="gene designation" value="im:6904045"/>
</dbReference>
<evidence type="ECO:0000259" key="4">
    <source>
        <dbReference type="PROSITE" id="PS51729"/>
    </source>
</evidence>
<dbReference type="InterPro" id="IPR031165">
    <property type="entry name" value="GNAT_YJDJ"/>
</dbReference>
<dbReference type="InterPro" id="IPR016181">
    <property type="entry name" value="Acyl_CoA_acyltransferase"/>
</dbReference>
<dbReference type="InterPro" id="IPR045057">
    <property type="entry name" value="Gcn5-rel_NAT"/>
</dbReference>
<dbReference type="Ensembl" id="ENSDART00000187429.1">
    <property type="protein sequence ID" value="ENSDARP00000148448.1"/>
    <property type="gene ID" value="ENSDARG00000115174.1"/>
</dbReference>
<dbReference type="KEGG" id="dre:552994"/>
<name>A0A2R8QAE8_DANRE</name>
<dbReference type="PROSITE" id="PS51729">
    <property type="entry name" value="GNAT_YJDJ"/>
    <property type="match status" value="1"/>
</dbReference>
<gene>
    <name evidence="5 7 8" type="primary">im:6904045</name>
</gene>
<reference evidence="5" key="2">
    <citation type="submission" date="2018-04" db="UniProtKB">
        <authorList>
            <consortium name="Ensembl"/>
        </authorList>
    </citation>
    <scope>IDENTIFICATION</scope>
    <source>
        <strain evidence="5">Tuebingen</strain>
    </source>
</reference>
<reference evidence="7" key="3">
    <citation type="submission" date="2025-04" db="UniProtKB">
        <authorList>
            <consortium name="RefSeq"/>
        </authorList>
    </citation>
    <scope>IDENTIFICATION</scope>
    <source>
        <strain evidence="7">Tuebingen</strain>
    </source>
</reference>
<evidence type="ECO:0000256" key="2">
    <source>
        <dbReference type="ARBA" id="ARBA00020243"/>
    </source>
</evidence>
<evidence type="ECO:0000256" key="3">
    <source>
        <dbReference type="ARBA" id="ARBA00031876"/>
    </source>
</evidence>